<dbReference type="GO" id="GO:0008239">
    <property type="term" value="F:dipeptidyl-peptidase activity"/>
    <property type="evidence" value="ECO:0007669"/>
    <property type="project" value="TreeGrafter"/>
</dbReference>
<dbReference type="InterPro" id="IPR042269">
    <property type="entry name" value="Ser_carbopepase_S28_SKS"/>
</dbReference>
<proteinExistence type="inferred from homology"/>
<comment type="caution">
    <text evidence="7">The sequence shown here is derived from an EMBL/GenBank/DDBJ whole genome shotgun (WGS) entry which is preliminary data.</text>
</comment>
<evidence type="ECO:0000256" key="5">
    <source>
        <dbReference type="ARBA" id="ARBA00023180"/>
    </source>
</evidence>
<sequence>MVNLLILLSLTFLSYAYNQTLFIFNQTLDHFHVPYQDAGTFPQRYWIVDNYFNPSYGLVFLYLCGEYECPGVDPTRLFPLQVAKDNKARFVVLEHRYYGESLPYNYSGMLPQLLTYLNAEQALADIAQFIRFLNGEMALTNPGVSFKWVVVGGSYAGGLSGWVKTRYPDLVAVSWASSAVVRPILNFTDFDKQVYLSALKSGQSCVNAIRAVNSLVETQYLANNLGPVTDIFNATAAFQGTPDKRPVLFYITDIMAELIQYGHRTELCDALIAVDNAWDMLKEVAILGDEYGMADPTGYAVNSLGSFVWTPSTAGRQWWWQQCTQFGWMQTPSEYQMRSKYLNLTFWDWYCNAIYNYPGGLPLPDVDIAGYDLNYLGTNILYTNGDEDPWQWAGINVTSTDARPVLLIKCENCGHCVELYTPAPTDPIELTRARINIRSLISKLLRNN</sequence>
<dbReference type="GO" id="GO:0070008">
    <property type="term" value="F:serine-type exopeptidase activity"/>
    <property type="evidence" value="ECO:0007669"/>
    <property type="project" value="InterPro"/>
</dbReference>
<protein>
    <submittedName>
        <fullName evidence="7">Uncharacterized protein</fullName>
    </submittedName>
</protein>
<dbReference type="Gene3D" id="3.40.50.1820">
    <property type="entry name" value="alpha/beta hydrolase"/>
    <property type="match status" value="1"/>
</dbReference>
<evidence type="ECO:0000313" key="7">
    <source>
        <dbReference type="EMBL" id="CAG9317196.1"/>
    </source>
</evidence>
<evidence type="ECO:0000256" key="4">
    <source>
        <dbReference type="ARBA" id="ARBA00022801"/>
    </source>
</evidence>
<gene>
    <name evidence="7" type="ORF">BSTOLATCC_MIC18450</name>
</gene>
<dbReference type="Gene3D" id="1.20.120.980">
    <property type="entry name" value="Serine carboxypeptidase S28, SKS domain"/>
    <property type="match status" value="1"/>
</dbReference>
<accession>A0AAU9IQV0</accession>
<dbReference type="Proteomes" id="UP001162131">
    <property type="component" value="Unassembled WGS sequence"/>
</dbReference>
<evidence type="ECO:0000256" key="1">
    <source>
        <dbReference type="ARBA" id="ARBA00011079"/>
    </source>
</evidence>
<evidence type="ECO:0000256" key="3">
    <source>
        <dbReference type="ARBA" id="ARBA00022729"/>
    </source>
</evidence>
<feature type="chain" id="PRO_5043751019" evidence="6">
    <location>
        <begin position="17"/>
        <end position="448"/>
    </location>
</feature>
<evidence type="ECO:0000256" key="2">
    <source>
        <dbReference type="ARBA" id="ARBA00022670"/>
    </source>
</evidence>
<keyword evidence="8" id="KW-1185">Reference proteome</keyword>
<dbReference type="SUPFAM" id="SSF53474">
    <property type="entry name" value="alpha/beta-Hydrolases"/>
    <property type="match status" value="1"/>
</dbReference>
<dbReference type="Pfam" id="PF05577">
    <property type="entry name" value="Peptidase_S28"/>
    <property type="match status" value="1"/>
</dbReference>
<dbReference type="InterPro" id="IPR008758">
    <property type="entry name" value="Peptidase_S28"/>
</dbReference>
<evidence type="ECO:0000313" key="8">
    <source>
        <dbReference type="Proteomes" id="UP001162131"/>
    </source>
</evidence>
<keyword evidence="2" id="KW-0645">Protease</keyword>
<dbReference type="EMBL" id="CAJZBQ010000018">
    <property type="protein sequence ID" value="CAG9317196.1"/>
    <property type="molecule type" value="Genomic_DNA"/>
</dbReference>
<reference evidence="7" key="1">
    <citation type="submission" date="2021-09" db="EMBL/GenBank/DDBJ databases">
        <authorList>
            <consortium name="AG Swart"/>
            <person name="Singh M."/>
            <person name="Singh A."/>
            <person name="Seah K."/>
            <person name="Emmerich C."/>
        </authorList>
    </citation>
    <scope>NUCLEOTIDE SEQUENCE</scope>
    <source>
        <strain evidence="7">ATCC30299</strain>
    </source>
</reference>
<dbReference type="AlphaFoldDB" id="A0AAU9IQV0"/>
<feature type="signal peptide" evidence="6">
    <location>
        <begin position="1"/>
        <end position="16"/>
    </location>
</feature>
<keyword evidence="4" id="KW-0378">Hydrolase</keyword>
<dbReference type="PANTHER" id="PTHR11010">
    <property type="entry name" value="PROTEASE S28 PRO-X CARBOXYPEPTIDASE-RELATED"/>
    <property type="match status" value="1"/>
</dbReference>
<keyword evidence="5" id="KW-0325">Glycoprotein</keyword>
<dbReference type="InterPro" id="IPR029058">
    <property type="entry name" value="AB_hydrolase_fold"/>
</dbReference>
<name>A0AAU9IQV0_9CILI</name>
<dbReference type="PANTHER" id="PTHR11010:SF11">
    <property type="entry name" value="THYMUS-SPECIFIC SERINE PROTEASE"/>
    <property type="match status" value="1"/>
</dbReference>
<organism evidence="7 8">
    <name type="scientific">Blepharisma stoltei</name>
    <dbReference type="NCBI Taxonomy" id="1481888"/>
    <lineage>
        <taxon>Eukaryota</taxon>
        <taxon>Sar</taxon>
        <taxon>Alveolata</taxon>
        <taxon>Ciliophora</taxon>
        <taxon>Postciliodesmatophora</taxon>
        <taxon>Heterotrichea</taxon>
        <taxon>Heterotrichida</taxon>
        <taxon>Blepharismidae</taxon>
        <taxon>Blepharisma</taxon>
    </lineage>
</organism>
<comment type="similarity">
    <text evidence="1">Belongs to the peptidase S28 family.</text>
</comment>
<keyword evidence="3 6" id="KW-0732">Signal</keyword>
<dbReference type="GO" id="GO:0006508">
    <property type="term" value="P:proteolysis"/>
    <property type="evidence" value="ECO:0007669"/>
    <property type="project" value="UniProtKB-KW"/>
</dbReference>
<evidence type="ECO:0000256" key="6">
    <source>
        <dbReference type="SAM" id="SignalP"/>
    </source>
</evidence>